<name>A0ACB6S523_9PLEO</name>
<gene>
    <name evidence="1" type="ORF">BU25DRAFT_339724</name>
</gene>
<comment type="caution">
    <text evidence="1">The sequence shown here is derived from an EMBL/GenBank/DDBJ whole genome shotgun (WGS) entry which is preliminary data.</text>
</comment>
<reference evidence="1" key="1">
    <citation type="journal article" date="2020" name="Stud. Mycol.">
        <title>101 Dothideomycetes genomes: a test case for predicting lifestyles and emergence of pathogens.</title>
        <authorList>
            <person name="Haridas S."/>
            <person name="Albert R."/>
            <person name="Binder M."/>
            <person name="Bloem J."/>
            <person name="Labutti K."/>
            <person name="Salamov A."/>
            <person name="Andreopoulos B."/>
            <person name="Baker S."/>
            <person name="Barry K."/>
            <person name="Bills G."/>
            <person name="Bluhm B."/>
            <person name="Cannon C."/>
            <person name="Castanera R."/>
            <person name="Culley D."/>
            <person name="Daum C."/>
            <person name="Ezra D."/>
            <person name="Gonzalez J."/>
            <person name="Henrissat B."/>
            <person name="Kuo A."/>
            <person name="Liang C."/>
            <person name="Lipzen A."/>
            <person name="Lutzoni F."/>
            <person name="Magnuson J."/>
            <person name="Mondo S."/>
            <person name="Nolan M."/>
            <person name="Ohm R."/>
            <person name="Pangilinan J."/>
            <person name="Park H.-J."/>
            <person name="Ramirez L."/>
            <person name="Alfaro M."/>
            <person name="Sun H."/>
            <person name="Tritt A."/>
            <person name="Yoshinaga Y."/>
            <person name="Zwiers L.-H."/>
            <person name="Turgeon B."/>
            <person name="Goodwin S."/>
            <person name="Spatafora J."/>
            <person name="Crous P."/>
            <person name="Grigoriev I."/>
        </authorList>
    </citation>
    <scope>NUCLEOTIDE SEQUENCE</scope>
    <source>
        <strain evidence="1">CBS 525.71</strain>
    </source>
</reference>
<sequence>MGLRRTTSDRVEWRKDHKQYPQNWPSYRKFHDTAIIVFLEFYTTIISTTGPSAATIAMEEFHLSRVVALVAFTFMQVYQIGQAIGGLLTPPFSESFGRRKPYLYSCAAFSIGALITGVVPSVAGVFIGRFISGFASSVPSVVIAGSIEDLYAGTHRVWMILVWNSSTTLGLIIGPIYGTYMADAIGWRWIHYTSAMVTAMTFLVLLTIRESRPTKLLSDKLGQLEKQYHEKLEPRSDPDALQNGRALAKLVFLRPARLAVTEPIVIIVASLSATAWGLVYLFTESLTVVYSLYGWTETTTSLAFIAIGLGIPISILPRIWEVHMISHKTRHNQKLAPEDKIYGFVIAAPMLAVGLWLFSWTIPPCVHTHWAVSMVGLVFIGFAANEFAYTLNGYLADSYTIYASSGLATLAFLRALVSGIMPLFAYPMFSGLGGNVAGSILAAVATIFCLTPFLFLKYGKILRERSKFAKYSAEVNEQHGDG</sequence>
<proteinExistence type="predicted"/>
<accession>A0ACB6S523</accession>
<protein>
    <submittedName>
        <fullName evidence="1">Polyamine transporter</fullName>
    </submittedName>
</protein>
<organism evidence="1 2">
    <name type="scientific">Macroventuria anomochaeta</name>
    <dbReference type="NCBI Taxonomy" id="301207"/>
    <lineage>
        <taxon>Eukaryota</taxon>
        <taxon>Fungi</taxon>
        <taxon>Dikarya</taxon>
        <taxon>Ascomycota</taxon>
        <taxon>Pezizomycotina</taxon>
        <taxon>Dothideomycetes</taxon>
        <taxon>Pleosporomycetidae</taxon>
        <taxon>Pleosporales</taxon>
        <taxon>Pleosporineae</taxon>
        <taxon>Didymellaceae</taxon>
        <taxon>Macroventuria</taxon>
    </lineage>
</organism>
<evidence type="ECO:0000313" key="1">
    <source>
        <dbReference type="EMBL" id="KAF2628314.1"/>
    </source>
</evidence>
<keyword evidence="2" id="KW-1185">Reference proteome</keyword>
<evidence type="ECO:0000313" key="2">
    <source>
        <dbReference type="Proteomes" id="UP000799754"/>
    </source>
</evidence>
<dbReference type="Proteomes" id="UP000799754">
    <property type="component" value="Unassembled WGS sequence"/>
</dbReference>
<dbReference type="EMBL" id="MU006713">
    <property type="protein sequence ID" value="KAF2628314.1"/>
    <property type="molecule type" value="Genomic_DNA"/>
</dbReference>